<proteinExistence type="predicted"/>
<keyword evidence="1" id="KW-1133">Transmembrane helix</keyword>
<keyword evidence="1" id="KW-0472">Membrane</keyword>
<gene>
    <name evidence="2" type="ORF">IMC76_08700</name>
</gene>
<protein>
    <submittedName>
        <fullName evidence="2">Uncharacterized protein</fullName>
    </submittedName>
</protein>
<dbReference type="RefSeq" id="WP_025803631.1">
    <property type="nucleotide sequence ID" value="NZ_CP053842.1"/>
</dbReference>
<dbReference type="Proteomes" id="UP000594749">
    <property type="component" value="Chromosome"/>
</dbReference>
<feature type="transmembrane region" description="Helical" evidence="1">
    <location>
        <begin position="18"/>
        <end position="39"/>
    </location>
</feature>
<accession>A0A7M1LFR7</accession>
<evidence type="ECO:0000313" key="3">
    <source>
        <dbReference type="Proteomes" id="UP000594749"/>
    </source>
</evidence>
<name>A0A7M1LFR7_9BACT</name>
<keyword evidence="3" id="KW-1185">Reference proteome</keyword>
<dbReference type="AlphaFoldDB" id="A0A7M1LFR7"/>
<evidence type="ECO:0000313" key="2">
    <source>
        <dbReference type="EMBL" id="QOQ87270.1"/>
    </source>
</evidence>
<dbReference type="EMBL" id="CP063078">
    <property type="protein sequence ID" value="QOQ87270.1"/>
    <property type="molecule type" value="Genomic_DNA"/>
</dbReference>
<organism evidence="2 3">
    <name type="scientific">Campylobacter corcagiensis</name>
    <dbReference type="NCBI Taxonomy" id="1448857"/>
    <lineage>
        <taxon>Bacteria</taxon>
        <taxon>Pseudomonadati</taxon>
        <taxon>Campylobacterota</taxon>
        <taxon>Epsilonproteobacteria</taxon>
        <taxon>Campylobacterales</taxon>
        <taxon>Campylobacteraceae</taxon>
        <taxon>Campylobacter</taxon>
    </lineage>
</organism>
<keyword evidence="1" id="KW-0812">Transmembrane</keyword>
<reference evidence="2 3" key="1">
    <citation type="submission" date="2020-10" db="EMBL/GenBank/DDBJ databases">
        <title>Campylobacter and Helicobacter PacBio genomes.</title>
        <authorList>
            <person name="Lane C."/>
        </authorList>
    </citation>
    <scope>NUCLEOTIDE SEQUENCE [LARGE SCALE GENOMIC DNA]</scope>
    <source>
        <strain evidence="2 3">2016D-0077</strain>
    </source>
</reference>
<evidence type="ECO:0000256" key="1">
    <source>
        <dbReference type="SAM" id="Phobius"/>
    </source>
</evidence>
<sequence>MNYLLHKSKTNRAKKGNIIIAILKVWVLNFIGLSGKIAFKTTPKISKNGIKSKLPIIFKTKDLLFKSSIETIKIAIIPPNKPKFGTSIIISPLVLLYQKRLQYE</sequence>